<dbReference type="GO" id="GO:0006260">
    <property type="term" value="P:DNA replication"/>
    <property type="evidence" value="ECO:0007669"/>
    <property type="project" value="UniProtKB-KW"/>
</dbReference>
<dbReference type="InterPro" id="IPR029460">
    <property type="entry name" value="DNAPol_HHH"/>
</dbReference>
<comment type="catalytic activity">
    <reaction evidence="8">
        <text>DNA(n) + a 2'-deoxyribonucleoside 5'-triphosphate = DNA(n+1) + diphosphate</text>
        <dbReference type="Rhea" id="RHEA:22508"/>
        <dbReference type="Rhea" id="RHEA-COMP:17339"/>
        <dbReference type="Rhea" id="RHEA-COMP:17340"/>
        <dbReference type="ChEBI" id="CHEBI:33019"/>
        <dbReference type="ChEBI" id="CHEBI:61560"/>
        <dbReference type="ChEBI" id="CHEBI:173112"/>
        <dbReference type="EC" id="2.7.7.7"/>
    </reaction>
</comment>
<evidence type="ECO:0000256" key="6">
    <source>
        <dbReference type="ARBA" id="ARBA00022705"/>
    </source>
</evidence>
<dbReference type="PANTHER" id="PTHR32294:SF0">
    <property type="entry name" value="DNA POLYMERASE III SUBUNIT ALPHA"/>
    <property type="match status" value="1"/>
</dbReference>
<evidence type="ECO:0000313" key="11">
    <source>
        <dbReference type="EMBL" id="ADB16983.1"/>
    </source>
</evidence>
<dbReference type="KEGG" id="psl:Psta_2313"/>
<dbReference type="Gene3D" id="3.20.20.140">
    <property type="entry name" value="Metal-dependent hydrolases"/>
    <property type="match status" value="1"/>
</dbReference>
<evidence type="ECO:0000259" key="10">
    <source>
        <dbReference type="SMART" id="SM00481"/>
    </source>
</evidence>
<dbReference type="InterPro" id="IPR004805">
    <property type="entry name" value="DnaE2/DnaE/PolC"/>
</dbReference>
<evidence type="ECO:0000256" key="8">
    <source>
        <dbReference type="ARBA" id="ARBA00049244"/>
    </source>
</evidence>
<name>D2R3M9_PIRSD</name>
<dbReference type="Gene3D" id="1.10.150.870">
    <property type="match status" value="1"/>
</dbReference>
<dbReference type="CDD" id="cd04485">
    <property type="entry name" value="DnaE_OBF"/>
    <property type="match status" value="1"/>
</dbReference>
<dbReference type="InterPro" id="IPR040982">
    <property type="entry name" value="DNA_pol3_finger"/>
</dbReference>
<protein>
    <recommendedName>
        <fullName evidence="3">DNA polymerase III subunit alpha</fullName>
        <ecNumber evidence="2">2.7.7.7</ecNumber>
    </recommendedName>
</protein>
<dbReference type="NCBIfam" id="TIGR00594">
    <property type="entry name" value="polc"/>
    <property type="match status" value="1"/>
</dbReference>
<dbReference type="InterPro" id="IPR016195">
    <property type="entry name" value="Pol/histidinol_Pase-like"/>
</dbReference>
<keyword evidence="12" id="KW-1185">Reference proteome</keyword>
<dbReference type="GO" id="GO:0003676">
    <property type="term" value="F:nucleic acid binding"/>
    <property type="evidence" value="ECO:0007669"/>
    <property type="project" value="InterPro"/>
</dbReference>
<dbReference type="Pfam" id="PF01336">
    <property type="entry name" value="tRNA_anti-codon"/>
    <property type="match status" value="1"/>
</dbReference>
<dbReference type="STRING" id="530564.Psta_2313"/>
<dbReference type="Pfam" id="PF07733">
    <property type="entry name" value="DNA_pol3_alpha"/>
    <property type="match status" value="1"/>
</dbReference>
<feature type="domain" description="Polymerase/histidinol phosphatase N-terminal" evidence="10">
    <location>
        <begin position="7"/>
        <end position="74"/>
    </location>
</feature>
<evidence type="ECO:0000313" key="12">
    <source>
        <dbReference type="Proteomes" id="UP000001887"/>
    </source>
</evidence>
<dbReference type="CDD" id="cd12113">
    <property type="entry name" value="PHP_PolIIIA_DnaE3"/>
    <property type="match status" value="1"/>
</dbReference>
<keyword evidence="6" id="KW-0235">DNA replication</keyword>
<keyword evidence="5 11" id="KW-0548">Nucleotidyltransferase</keyword>
<dbReference type="EC" id="2.7.7.7" evidence="2"/>
<dbReference type="SUPFAM" id="SSF89550">
    <property type="entry name" value="PHP domain-like"/>
    <property type="match status" value="1"/>
</dbReference>
<dbReference type="Gene3D" id="1.10.10.1600">
    <property type="entry name" value="Bacterial DNA polymerase III alpha subunit, thumb domain"/>
    <property type="match status" value="1"/>
</dbReference>
<dbReference type="HOGENOM" id="CLU_001600_0_0_0"/>
<keyword evidence="4 11" id="KW-0808">Transferase</keyword>
<dbReference type="Proteomes" id="UP000001887">
    <property type="component" value="Chromosome"/>
</dbReference>
<evidence type="ECO:0000256" key="2">
    <source>
        <dbReference type="ARBA" id="ARBA00012417"/>
    </source>
</evidence>
<dbReference type="InterPro" id="IPR004365">
    <property type="entry name" value="NA-bd_OB_tRNA"/>
</dbReference>
<dbReference type="NCBIfam" id="NF004226">
    <property type="entry name" value="PRK05673.1"/>
    <property type="match status" value="1"/>
</dbReference>
<evidence type="ECO:0000256" key="4">
    <source>
        <dbReference type="ARBA" id="ARBA00022679"/>
    </source>
</evidence>
<comment type="subcellular location">
    <subcellularLocation>
        <location evidence="1">Cytoplasm</location>
    </subcellularLocation>
</comment>
<evidence type="ECO:0000256" key="5">
    <source>
        <dbReference type="ARBA" id="ARBA00022695"/>
    </source>
</evidence>
<evidence type="ECO:0000256" key="1">
    <source>
        <dbReference type="ARBA" id="ARBA00004496"/>
    </source>
</evidence>
<evidence type="ECO:0000256" key="9">
    <source>
        <dbReference type="SAM" id="MobiDB-lite"/>
    </source>
</evidence>
<dbReference type="EMBL" id="CP001848">
    <property type="protein sequence ID" value="ADB16983.1"/>
    <property type="molecule type" value="Genomic_DNA"/>
</dbReference>
<sequence>MSDRKFVHLHCHSHYSLLDGASSVPKLLKRAKEHGMSALALTDHGNLHGALEFYNKAKALGINPIIGYEAYIAPGSRFEKKDAANSKEASYHLTLLAQNRQGFKNLIKLASAASLEGFYYKPRIDKEILQAHSEGIICLSGCVSSEFSNAVLRGHGGDKELKDAQEIAGWFHKVFGDRYFLEIMNNGIDIQRFQLEGAVDVAKKMGLPLVATSDAHYAYAEDAEAQDVLLCVNTGKFRTDTNRMKMENGSFYLRSAEEMYEHFHGLEDAVARSQEIADSVHIDLELGKRHFPVYPIPPEKTAEDYLRELCVQGLKERYAGDEEMLPGGELSEVVVARLERELNVINKLGFPNYFLIVWDFVRHAREQDVPATARGSGVGALVCFALYLSHVCPIKYDLLFERFLDLNRKEAPDIDIDFCKDRRGDIIRYVKDKYGESNVAQIGTFGTLAARAAIKDVGRVLGIPMERVNKVTAMVPDELHIHLSDALEKSDELKAVYNGDPDVREMLDLAMRIEGLARNVGTHAAAVVIADKPLTEYVPLGRVGGKSDIITQWSMGDVEAAGLLKMDFLGLRNLTILSKAVEIIQQTTGKRVDPYKFPLDDKRTFALLQRGETKGIFQLESGGIRDLLQKMKPDHFRDIIATNALYRPGPLEGGMVADYVAVKHGRKQAEYIHPVCEKILSETNGVMVYQEQVMRILNELGGIELAASYTVIKAISKKKEDLINKNKVQFLKGAVEKGITEKQADDFWNLIIKFAGYGFNKSHSTAYALIAYMTAYLKAHYPVEFMAALLSGDIQGRNFKTKDSLVEHLEDCTRMGITVQPPNVNESNVDFAVKDGKILFGLSAIKGCGGSAGESIVAARTKGGPFRDLFDFCERVDATGSSKGTIETLIKAGAFDCFGARRSQQFAIVERAIQSGQSVAADRKSGQKNLFGAFEEEEPSKAKSTTLPDVPELASKEMATQEKEVLGFYLSSHPLDEHKRTLATYRSHTTADIGPIPDRSEVILGGMVSAIKLSNTKNPKPGAPSRYVMFDLEDTEGTIRCILWPDGYAEMGQMVQPDAILMVRGAIDRRGGEEANLVINELMPLDQLSTRYTSGLVVRVDTRDQPDDCLLKIREITRGYPGDKELQLVLVLDDASRVHMRAHKMKIDVTPELRTRLDDLLGPGNFQLLTTPPKPSADRPGPRRQYPRSPNS</sequence>
<keyword evidence="7" id="KW-0239">DNA-directed DNA polymerase</keyword>
<dbReference type="InterPro" id="IPR011708">
    <property type="entry name" value="DNA_pol3_alpha_NTPase_dom"/>
</dbReference>
<reference evidence="11 12" key="1">
    <citation type="journal article" date="2009" name="Stand. Genomic Sci.">
        <title>Complete genome sequence of Pirellula staleyi type strain (ATCC 27377).</title>
        <authorList>
            <person name="Clum A."/>
            <person name="Tindall B.J."/>
            <person name="Sikorski J."/>
            <person name="Ivanova N."/>
            <person name="Mavrommatis K."/>
            <person name="Lucas S."/>
            <person name="Glavina del Rio T."/>
            <person name="Nolan M."/>
            <person name="Chen F."/>
            <person name="Tice H."/>
            <person name="Pitluck S."/>
            <person name="Cheng J.F."/>
            <person name="Chertkov O."/>
            <person name="Brettin T."/>
            <person name="Han C."/>
            <person name="Detter J.C."/>
            <person name="Kuske C."/>
            <person name="Bruce D."/>
            <person name="Goodwin L."/>
            <person name="Ovchinikova G."/>
            <person name="Pati A."/>
            <person name="Mikhailova N."/>
            <person name="Chen A."/>
            <person name="Palaniappan K."/>
            <person name="Land M."/>
            <person name="Hauser L."/>
            <person name="Chang Y.J."/>
            <person name="Jeffries C.D."/>
            <person name="Chain P."/>
            <person name="Rohde M."/>
            <person name="Goker M."/>
            <person name="Bristow J."/>
            <person name="Eisen J.A."/>
            <person name="Markowitz V."/>
            <person name="Hugenholtz P."/>
            <person name="Kyrpides N.C."/>
            <person name="Klenk H.P."/>
            <person name="Lapidus A."/>
        </authorList>
    </citation>
    <scope>NUCLEOTIDE SEQUENCE [LARGE SCALE GENOMIC DNA]</scope>
    <source>
        <strain evidence="12">ATCC 27377 / DSM 6068 / ICPB 4128</strain>
    </source>
</reference>
<dbReference type="InterPro" id="IPR041931">
    <property type="entry name" value="DNA_pol3_alpha_thumb_dom"/>
</dbReference>
<gene>
    <name evidence="11" type="ordered locus">Psta_2313</name>
</gene>
<evidence type="ECO:0000256" key="7">
    <source>
        <dbReference type="ARBA" id="ARBA00022932"/>
    </source>
</evidence>
<dbReference type="PANTHER" id="PTHR32294">
    <property type="entry name" value="DNA POLYMERASE III SUBUNIT ALPHA"/>
    <property type="match status" value="1"/>
</dbReference>
<proteinExistence type="predicted"/>
<feature type="region of interest" description="Disordered" evidence="9">
    <location>
        <begin position="1163"/>
        <end position="1192"/>
    </location>
</feature>
<dbReference type="Pfam" id="PF17657">
    <property type="entry name" value="DNA_pol3_finger"/>
    <property type="match status" value="1"/>
</dbReference>
<dbReference type="GO" id="GO:0005737">
    <property type="term" value="C:cytoplasm"/>
    <property type="evidence" value="ECO:0007669"/>
    <property type="project" value="UniProtKB-SubCell"/>
</dbReference>
<dbReference type="GO" id="GO:0008408">
    <property type="term" value="F:3'-5' exonuclease activity"/>
    <property type="evidence" value="ECO:0007669"/>
    <property type="project" value="InterPro"/>
</dbReference>
<dbReference type="Pfam" id="PF14579">
    <property type="entry name" value="HHH_6"/>
    <property type="match status" value="1"/>
</dbReference>
<dbReference type="GO" id="GO:0003887">
    <property type="term" value="F:DNA-directed DNA polymerase activity"/>
    <property type="evidence" value="ECO:0007669"/>
    <property type="project" value="UniProtKB-KW"/>
</dbReference>
<organism evidence="11 12">
    <name type="scientific">Pirellula staleyi (strain ATCC 27377 / DSM 6068 / ICPB 4128)</name>
    <name type="common">Pirella staleyi</name>
    <dbReference type="NCBI Taxonomy" id="530564"/>
    <lineage>
        <taxon>Bacteria</taxon>
        <taxon>Pseudomonadati</taxon>
        <taxon>Planctomycetota</taxon>
        <taxon>Planctomycetia</taxon>
        <taxon>Pirellulales</taxon>
        <taxon>Pirellulaceae</taxon>
        <taxon>Pirellula</taxon>
    </lineage>
</organism>
<dbReference type="OrthoDB" id="9803237at2"/>
<dbReference type="InterPro" id="IPR003141">
    <property type="entry name" value="Pol/His_phosphatase_N"/>
</dbReference>
<dbReference type="Pfam" id="PF02811">
    <property type="entry name" value="PHP"/>
    <property type="match status" value="1"/>
</dbReference>
<dbReference type="InterPro" id="IPR004013">
    <property type="entry name" value="PHP_dom"/>
</dbReference>
<evidence type="ECO:0000256" key="3">
    <source>
        <dbReference type="ARBA" id="ARBA00019114"/>
    </source>
</evidence>
<dbReference type="eggNOG" id="COG0587">
    <property type="taxonomic scope" value="Bacteria"/>
</dbReference>
<accession>D2R3M9</accession>
<dbReference type="SMART" id="SM00481">
    <property type="entry name" value="POLIIIAc"/>
    <property type="match status" value="1"/>
</dbReference>
<dbReference type="AlphaFoldDB" id="D2R3M9"/>